<dbReference type="InterPro" id="IPR023393">
    <property type="entry name" value="START-like_dom_sf"/>
</dbReference>
<comment type="similarity">
    <text evidence="1">Belongs to the AHA1 family.</text>
</comment>
<dbReference type="STRING" id="158898.SAMN04488548_1341448"/>
<proteinExistence type="inferred from homology"/>
<evidence type="ECO:0000256" key="1">
    <source>
        <dbReference type="ARBA" id="ARBA00006817"/>
    </source>
</evidence>
<name>A0A1H2IV17_9ACTN</name>
<dbReference type="SUPFAM" id="SSF55961">
    <property type="entry name" value="Bet v1-like"/>
    <property type="match status" value="1"/>
</dbReference>
<organism evidence="4 5">
    <name type="scientific">Gordonia westfalica</name>
    <dbReference type="NCBI Taxonomy" id="158898"/>
    <lineage>
        <taxon>Bacteria</taxon>
        <taxon>Bacillati</taxon>
        <taxon>Actinomycetota</taxon>
        <taxon>Actinomycetes</taxon>
        <taxon>Mycobacteriales</taxon>
        <taxon>Gordoniaceae</taxon>
        <taxon>Gordonia</taxon>
    </lineage>
</organism>
<reference evidence="4 5" key="1">
    <citation type="submission" date="2016-10" db="EMBL/GenBank/DDBJ databases">
        <authorList>
            <person name="de Groot N.N."/>
        </authorList>
    </citation>
    <scope>NUCLEOTIDE SEQUENCE [LARGE SCALE GENOMIC DNA]</scope>
    <source>
        <strain evidence="4 5">DSM 44215</strain>
    </source>
</reference>
<protein>
    <submittedName>
        <fullName evidence="4">Uncharacterized conserved protein YndB, AHSA1/START domain</fullName>
    </submittedName>
</protein>
<evidence type="ECO:0000256" key="2">
    <source>
        <dbReference type="SAM" id="MobiDB-lite"/>
    </source>
</evidence>
<feature type="region of interest" description="Disordered" evidence="2">
    <location>
        <begin position="1"/>
        <end position="23"/>
    </location>
</feature>
<evidence type="ECO:0000259" key="3">
    <source>
        <dbReference type="Pfam" id="PF08327"/>
    </source>
</evidence>
<evidence type="ECO:0000313" key="5">
    <source>
        <dbReference type="Proteomes" id="UP000183180"/>
    </source>
</evidence>
<accession>A0A1H2IV17</accession>
<evidence type="ECO:0000313" key="4">
    <source>
        <dbReference type="EMBL" id="SDU47668.1"/>
    </source>
</evidence>
<dbReference type="Gene3D" id="3.30.530.20">
    <property type="match status" value="1"/>
</dbReference>
<dbReference type="Pfam" id="PF08327">
    <property type="entry name" value="AHSA1"/>
    <property type="match status" value="1"/>
</dbReference>
<dbReference type="CDD" id="cd07814">
    <property type="entry name" value="SRPBCC_CalC_Aha1-like"/>
    <property type="match status" value="1"/>
</dbReference>
<dbReference type="InterPro" id="IPR013538">
    <property type="entry name" value="ASHA1/2-like_C"/>
</dbReference>
<gene>
    <name evidence="4" type="ORF">SAMN04488548_1341448</name>
</gene>
<feature type="domain" description="Activator of Hsp90 ATPase homologue 1/2-like C-terminal" evidence="3">
    <location>
        <begin position="26"/>
        <end position="161"/>
    </location>
</feature>
<dbReference type="EMBL" id="FNLM01000034">
    <property type="protein sequence ID" value="SDU47668.1"/>
    <property type="molecule type" value="Genomic_DNA"/>
</dbReference>
<sequence length="166" mass="18838">MTHARHRCDPGPRRPHDHHQRRIRPPVERVWQIYADPRQLEKIWGPPTYPATVVEHELKPGGKVTYYMTGPEGEKFGGYWKVETVDEPRGFTFLDGFADADLNPITDMPESRNSYTFVEKGDKTVATYISTYDSAEALQKVLDMGVIEGASGAINQIDEFLVTGWS</sequence>
<dbReference type="AlphaFoldDB" id="A0A1H2IV17"/>
<dbReference type="Proteomes" id="UP000183180">
    <property type="component" value="Unassembled WGS sequence"/>
</dbReference>